<evidence type="ECO:0000313" key="8">
    <source>
        <dbReference type="Proteomes" id="UP000045840"/>
    </source>
</evidence>
<name>A0A0T9PIF2_9GAMM</name>
<keyword evidence="1 3" id="KW-0597">Phosphoprotein</keyword>
<dbReference type="GO" id="GO:0043565">
    <property type="term" value="F:sequence-specific DNA binding"/>
    <property type="evidence" value="ECO:0007669"/>
    <property type="project" value="InterPro"/>
</dbReference>
<evidence type="ECO:0000313" key="7">
    <source>
        <dbReference type="Proteomes" id="UP000044625"/>
    </source>
</evidence>
<reference evidence="8" key="2">
    <citation type="submission" date="2015-03" db="EMBL/GenBank/DDBJ databases">
        <authorList>
            <consortium name="Pathogen Informatics"/>
        </authorList>
    </citation>
    <scope>NUCLEOTIDE SEQUENCE [LARGE SCALE GENOMIC DNA]</scope>
    <source>
        <strain evidence="8">A125KOH2</strain>
    </source>
</reference>
<dbReference type="EMBL" id="CWJL01000009">
    <property type="protein sequence ID" value="CRY67035.1"/>
    <property type="molecule type" value="Genomic_DNA"/>
</dbReference>
<dbReference type="InterPro" id="IPR011006">
    <property type="entry name" value="CheY-like_superfamily"/>
</dbReference>
<dbReference type="STRING" id="1288385.ERS137968_02124"/>
<evidence type="ECO:0000259" key="4">
    <source>
        <dbReference type="PROSITE" id="PS50110"/>
    </source>
</evidence>
<dbReference type="GO" id="GO:0000160">
    <property type="term" value="P:phosphorelay signal transduction system"/>
    <property type="evidence" value="ECO:0007669"/>
    <property type="project" value="UniProtKB-KW"/>
</dbReference>
<protein>
    <submittedName>
        <fullName evidence="5">Helix-turn-helix, Fis-type</fullName>
    </submittedName>
</protein>
<reference evidence="6 7" key="1">
    <citation type="submission" date="2015-03" db="EMBL/GenBank/DDBJ databases">
        <authorList>
            <consortium name="Pathogen Informatics"/>
            <person name="Murphy D."/>
        </authorList>
    </citation>
    <scope>NUCLEOTIDE SEQUENCE [LARGE SCALE GENOMIC DNA]</scope>
    <source>
        <strain evidence="6">Type strain: CIP110230</strain>
        <strain evidence="7">type strain: CIP110230</strain>
    </source>
</reference>
<proteinExistence type="predicted"/>
<organism evidence="5 8">
    <name type="scientific">Yersinia pekkanenii</name>
    <dbReference type="NCBI Taxonomy" id="1288385"/>
    <lineage>
        <taxon>Bacteria</taxon>
        <taxon>Pseudomonadati</taxon>
        <taxon>Pseudomonadota</taxon>
        <taxon>Gammaproteobacteria</taxon>
        <taxon>Enterobacterales</taxon>
        <taxon>Yersiniaceae</taxon>
        <taxon>Yersinia</taxon>
    </lineage>
</organism>
<dbReference type="SMART" id="SM00448">
    <property type="entry name" value="REC"/>
    <property type="match status" value="1"/>
</dbReference>
<evidence type="ECO:0000256" key="1">
    <source>
        <dbReference type="ARBA" id="ARBA00022553"/>
    </source>
</evidence>
<dbReference type="PANTHER" id="PTHR44591">
    <property type="entry name" value="STRESS RESPONSE REGULATOR PROTEIN 1"/>
    <property type="match status" value="1"/>
</dbReference>
<dbReference type="SUPFAM" id="SSF46689">
    <property type="entry name" value="Homeodomain-like"/>
    <property type="match status" value="1"/>
</dbReference>
<keyword evidence="7" id="KW-1185">Reference proteome</keyword>
<evidence type="ECO:0000256" key="3">
    <source>
        <dbReference type="PROSITE-ProRule" id="PRU00169"/>
    </source>
</evidence>
<evidence type="ECO:0000313" key="5">
    <source>
        <dbReference type="EMBL" id="CNH67015.1"/>
    </source>
</evidence>
<evidence type="ECO:0000313" key="6">
    <source>
        <dbReference type="EMBL" id="CRY67035.1"/>
    </source>
</evidence>
<evidence type="ECO:0000256" key="2">
    <source>
        <dbReference type="ARBA" id="ARBA00023012"/>
    </source>
</evidence>
<dbReference type="InterPro" id="IPR001789">
    <property type="entry name" value="Sig_transdc_resp-reg_receiver"/>
</dbReference>
<sequence>MEKILILDDDDVFTSTLSTILMRKDLFVNVASSGAQAVIMAESTYHDYIVIDLKLKDDSGLTWIPILRYLNPLSKILILTNYSSITSAIIALKKGADNLLQKPVSADNILFNLRNEITSLKNDKDSLFSYPSLEQIEWEYINKVMDDHFGNISASARALNLHRRTLQRKLLKKNIPKL</sequence>
<dbReference type="Proteomes" id="UP000044625">
    <property type="component" value="Unassembled WGS sequence"/>
</dbReference>
<dbReference type="Pfam" id="PF02954">
    <property type="entry name" value="HTH_8"/>
    <property type="match status" value="1"/>
</dbReference>
<keyword evidence="2" id="KW-0902">Two-component regulatory system</keyword>
<dbReference type="PROSITE" id="PS50110">
    <property type="entry name" value="RESPONSE_REGULATORY"/>
    <property type="match status" value="1"/>
</dbReference>
<dbReference type="PANTHER" id="PTHR44591:SF14">
    <property type="entry name" value="PROTEIN PILG"/>
    <property type="match status" value="1"/>
</dbReference>
<dbReference type="InterPro" id="IPR009057">
    <property type="entry name" value="Homeodomain-like_sf"/>
</dbReference>
<dbReference type="Pfam" id="PF00072">
    <property type="entry name" value="Response_reg"/>
    <property type="match status" value="1"/>
</dbReference>
<dbReference type="EMBL" id="CQAZ01000013">
    <property type="protein sequence ID" value="CNH67015.1"/>
    <property type="molecule type" value="Genomic_DNA"/>
</dbReference>
<dbReference type="InterPro" id="IPR050595">
    <property type="entry name" value="Bact_response_regulator"/>
</dbReference>
<feature type="modified residue" description="4-aspartylphosphate" evidence="3">
    <location>
        <position position="52"/>
    </location>
</feature>
<gene>
    <name evidence="5" type="primary">regA</name>
    <name evidence="5" type="ORF">ERS008529_01818</name>
    <name evidence="6" type="ORF">ERS137968_02124</name>
</gene>
<accession>A0A0T9PIF2</accession>
<dbReference type="SUPFAM" id="SSF52172">
    <property type="entry name" value="CheY-like"/>
    <property type="match status" value="1"/>
</dbReference>
<dbReference type="InterPro" id="IPR002197">
    <property type="entry name" value="HTH_Fis"/>
</dbReference>
<dbReference type="RefSeq" id="WP_049612459.1">
    <property type="nucleotide sequence ID" value="NZ_CAWMMU010000009.1"/>
</dbReference>
<feature type="domain" description="Response regulatory" evidence="4">
    <location>
        <begin position="3"/>
        <end position="117"/>
    </location>
</feature>
<dbReference type="Gene3D" id="1.10.10.60">
    <property type="entry name" value="Homeodomain-like"/>
    <property type="match status" value="1"/>
</dbReference>
<dbReference type="Proteomes" id="UP000045840">
    <property type="component" value="Unassembled WGS sequence"/>
</dbReference>
<dbReference type="Gene3D" id="3.40.50.2300">
    <property type="match status" value="1"/>
</dbReference>
<dbReference type="AlphaFoldDB" id="A0A0T9PIF2"/>
<reference evidence="5" key="3">
    <citation type="submission" date="2015-03" db="EMBL/GenBank/DDBJ databases">
        <authorList>
            <person name="Murphy D."/>
        </authorList>
    </citation>
    <scope>NUCLEOTIDE SEQUENCE [LARGE SCALE GENOMIC DNA]</scope>
    <source>
        <strain evidence="5">A125KOH2</strain>
    </source>
</reference>